<evidence type="ECO:0000313" key="4">
    <source>
        <dbReference type="EMBL" id="GES91977.1"/>
    </source>
</evidence>
<evidence type="ECO:0000313" key="5">
    <source>
        <dbReference type="Proteomes" id="UP000615446"/>
    </source>
</evidence>
<dbReference type="InterPro" id="IPR032472">
    <property type="entry name" value="ArgoL2"/>
</dbReference>
<protein>
    <submittedName>
        <fullName evidence="4">Piwi domain-containing protein</fullName>
    </submittedName>
</protein>
<dbReference type="CDD" id="cd04657">
    <property type="entry name" value="Piwi_ago-like"/>
    <property type="match status" value="1"/>
</dbReference>
<dbReference type="SMART" id="SM00949">
    <property type="entry name" value="PAZ"/>
    <property type="match status" value="1"/>
</dbReference>
<dbReference type="Pfam" id="PF08699">
    <property type="entry name" value="ArgoL1"/>
    <property type="match status" value="1"/>
</dbReference>
<dbReference type="InterPro" id="IPR045246">
    <property type="entry name" value="Piwi_ago-like"/>
</dbReference>
<dbReference type="Pfam" id="PF16488">
    <property type="entry name" value="ArgoL2"/>
    <property type="match status" value="1"/>
</dbReference>
<accession>A0A8H3LNN5</accession>
<name>A0A8H3LNN5_9GLOM</name>
<dbReference type="InterPro" id="IPR036397">
    <property type="entry name" value="RNaseH_sf"/>
</dbReference>
<dbReference type="PROSITE" id="PS50821">
    <property type="entry name" value="PAZ"/>
    <property type="match status" value="1"/>
</dbReference>
<evidence type="ECO:0000259" key="3">
    <source>
        <dbReference type="PROSITE" id="PS50822"/>
    </source>
</evidence>
<dbReference type="OrthoDB" id="10252740at2759"/>
<organism evidence="4 5">
    <name type="scientific">Rhizophagus clarus</name>
    <dbReference type="NCBI Taxonomy" id="94130"/>
    <lineage>
        <taxon>Eukaryota</taxon>
        <taxon>Fungi</taxon>
        <taxon>Fungi incertae sedis</taxon>
        <taxon>Mucoromycota</taxon>
        <taxon>Glomeromycotina</taxon>
        <taxon>Glomeromycetes</taxon>
        <taxon>Glomerales</taxon>
        <taxon>Glomeraceae</taxon>
        <taxon>Rhizophagus</taxon>
    </lineage>
</organism>
<dbReference type="Pfam" id="PF02171">
    <property type="entry name" value="Piwi"/>
    <property type="match status" value="1"/>
</dbReference>
<evidence type="ECO:0000259" key="2">
    <source>
        <dbReference type="PROSITE" id="PS50821"/>
    </source>
</evidence>
<dbReference type="Gene3D" id="3.40.50.2300">
    <property type="match status" value="1"/>
</dbReference>
<dbReference type="Gene3D" id="3.30.420.10">
    <property type="entry name" value="Ribonuclease H-like superfamily/Ribonuclease H"/>
    <property type="match status" value="1"/>
</dbReference>
<dbReference type="Proteomes" id="UP000615446">
    <property type="component" value="Unassembled WGS sequence"/>
</dbReference>
<dbReference type="SMART" id="SM01163">
    <property type="entry name" value="DUF1785"/>
    <property type="match status" value="1"/>
</dbReference>
<dbReference type="InterPro" id="IPR003100">
    <property type="entry name" value="PAZ_dom"/>
</dbReference>
<dbReference type="AlphaFoldDB" id="A0A8H3LNN5"/>
<sequence>MDIMSSMDTFINKFWICAKFSRVTNSCSINMSEYLEKQLENITLKENVVSRPGIGTLGQKVTLRANHLRVNKFPNLKLYLYNYTVTSNSGRATGKKVRWKVFEEIKKQKKFGKSLPIFNWNDMIYCSTKLNLEQDEFESVLPPSEPAGKPSSFKIKIKFKEEFSFQHIKDYIDSKQGWDKNIQTCMNALNAYLNYKVRTNFISLGRGIYVPNSKRIILSGGAELKQGHCQSIRVGWNDLTINVDVCSGIFCPPGNVVDVAAGILCCGKDELRRGIDDQERKTLAKTIRTLKIRVLHRGDNKKSIYAIDDLSKESADDTKFRDEEGRETSVTQFFAKRYGMRLAFGKLPCIKVGKNSFPLEVCELLPDQPFKGDITDNGRADMIKHTCVRPNERFQSIRKAVHDVFRYGQDENLKSINMNVDTEMMVVEGRVLPPVSILFNKDRGQPAQKVDTGRWNFVSQIIQDGRKLTNWSILILSGDHPNVVLQFGRQLTETLNKKGMNVTNQPAVVSFNKQGDIKMGLTQAVERSIVNKAEPPQLVLVIMRDRSRLYSDIKRIAETILSVRTQCILSKNLRKQKGFEQFCVNVGLKMNAKLGGRNYSLSAGQIDFISSAPTMVFGADVYHSGVHEQHMPSIASVCASMDAAATIYSGRYRVNKEPRNETIEELDIMVIDLLKAFRTKNGRLPERILFYRDGVSEGQFRKVMEVEVNMLRNAFKGGYGDNPPKLTFVIVQKRHHTRFMPTSQRDGDKNGNCKPGTVVDTGIVVKQEFDFFLQSHASLLGTGRPTHYRVLVDDNKFNANDFQSLTNKLCYLNARCTSSISIVTSAYYAHLICNRARHYTEWKESSSSGGSPSCAPPISIMWIWHGPGMERSRPIGVGALANTAYVA</sequence>
<dbReference type="Pfam" id="PF16486">
    <property type="entry name" value="ArgoN"/>
    <property type="match status" value="1"/>
</dbReference>
<dbReference type="CDD" id="cd02846">
    <property type="entry name" value="PAZ_argonaute_like"/>
    <property type="match status" value="1"/>
</dbReference>
<comment type="caution">
    <text evidence="4">The sequence shown here is derived from an EMBL/GenBank/DDBJ whole genome shotgun (WGS) entry which is preliminary data.</text>
</comment>
<dbReference type="PANTHER" id="PTHR22891">
    <property type="entry name" value="EUKARYOTIC TRANSLATION INITIATION FACTOR 2C"/>
    <property type="match status" value="1"/>
</dbReference>
<dbReference type="GO" id="GO:0003723">
    <property type="term" value="F:RNA binding"/>
    <property type="evidence" value="ECO:0007669"/>
    <property type="project" value="InterPro"/>
</dbReference>
<dbReference type="Pfam" id="PF02170">
    <property type="entry name" value="PAZ"/>
    <property type="match status" value="1"/>
</dbReference>
<dbReference type="SUPFAM" id="SSF53098">
    <property type="entry name" value="Ribonuclease H-like"/>
    <property type="match status" value="1"/>
</dbReference>
<dbReference type="EMBL" id="BLAL01000208">
    <property type="protein sequence ID" value="GES91977.1"/>
    <property type="molecule type" value="Genomic_DNA"/>
</dbReference>
<feature type="domain" description="Piwi" evidence="3">
    <location>
        <begin position="537"/>
        <end position="841"/>
    </location>
</feature>
<dbReference type="SMART" id="SM00950">
    <property type="entry name" value="Piwi"/>
    <property type="match status" value="1"/>
</dbReference>
<dbReference type="InterPro" id="IPR003165">
    <property type="entry name" value="Piwi"/>
</dbReference>
<dbReference type="InterPro" id="IPR036085">
    <property type="entry name" value="PAZ_dom_sf"/>
</dbReference>
<dbReference type="Gene3D" id="2.170.260.10">
    <property type="entry name" value="paz domain"/>
    <property type="match status" value="1"/>
</dbReference>
<evidence type="ECO:0000256" key="1">
    <source>
        <dbReference type="RuleBase" id="RU361178"/>
    </source>
</evidence>
<dbReference type="SUPFAM" id="SSF101690">
    <property type="entry name" value="PAZ domain"/>
    <property type="match status" value="1"/>
</dbReference>
<dbReference type="InterPro" id="IPR012337">
    <property type="entry name" value="RNaseH-like_sf"/>
</dbReference>
<reference evidence="4" key="1">
    <citation type="submission" date="2019-10" db="EMBL/GenBank/DDBJ databases">
        <title>Conservation and host-specific expression of non-tandemly repeated heterogenous ribosome RNA gene in arbuscular mycorrhizal fungi.</title>
        <authorList>
            <person name="Maeda T."/>
            <person name="Kobayashi Y."/>
            <person name="Nakagawa T."/>
            <person name="Ezawa T."/>
            <person name="Yamaguchi K."/>
            <person name="Bino T."/>
            <person name="Nishimoto Y."/>
            <person name="Shigenobu S."/>
            <person name="Kawaguchi M."/>
        </authorList>
    </citation>
    <scope>NUCLEOTIDE SEQUENCE</scope>
    <source>
        <strain evidence="4">HR1</strain>
    </source>
</reference>
<dbReference type="PROSITE" id="PS50822">
    <property type="entry name" value="PIWI"/>
    <property type="match status" value="1"/>
</dbReference>
<comment type="similarity">
    <text evidence="1">Belongs to the argonaute family.</text>
</comment>
<dbReference type="InterPro" id="IPR014811">
    <property type="entry name" value="ArgoL1"/>
</dbReference>
<gene>
    <name evidence="4" type="ORF">RCL2_001877600</name>
</gene>
<feature type="domain" description="PAZ" evidence="2">
    <location>
        <begin position="259"/>
        <end position="366"/>
    </location>
</feature>
<proteinExistence type="inferred from homology"/>
<dbReference type="InterPro" id="IPR032474">
    <property type="entry name" value="Argonaute_N"/>
</dbReference>